<protein>
    <submittedName>
        <fullName evidence="1">Uncharacterized protein</fullName>
    </submittedName>
</protein>
<dbReference type="AlphaFoldDB" id="A0A4Q9PWJ1"/>
<evidence type="ECO:0000313" key="2">
    <source>
        <dbReference type="Proteomes" id="UP000292082"/>
    </source>
</evidence>
<accession>A0A4Q9PWJ1</accession>
<name>A0A4Q9PWJ1_9APHY</name>
<dbReference type="EMBL" id="ML145119">
    <property type="protein sequence ID" value="TBU58905.1"/>
    <property type="molecule type" value="Genomic_DNA"/>
</dbReference>
<reference evidence="1 2" key="1">
    <citation type="submission" date="2019-01" db="EMBL/GenBank/DDBJ databases">
        <title>Draft genome sequences of three monokaryotic isolates of the white-rot basidiomycete fungus Dichomitus squalens.</title>
        <authorList>
            <consortium name="DOE Joint Genome Institute"/>
            <person name="Lopez S.C."/>
            <person name="Andreopoulos B."/>
            <person name="Pangilinan J."/>
            <person name="Lipzen A."/>
            <person name="Riley R."/>
            <person name="Ahrendt S."/>
            <person name="Ng V."/>
            <person name="Barry K."/>
            <person name="Daum C."/>
            <person name="Grigoriev I.V."/>
            <person name="Hilden K.S."/>
            <person name="Makela M.R."/>
            <person name="de Vries R.P."/>
        </authorList>
    </citation>
    <scope>NUCLEOTIDE SEQUENCE [LARGE SCALE GENOMIC DNA]</scope>
    <source>
        <strain evidence="1 2">CBS 464.89</strain>
    </source>
</reference>
<gene>
    <name evidence="1" type="ORF">BD310DRAFT_818358</name>
</gene>
<proteinExistence type="predicted"/>
<sequence length="66" mass="7276">MFLMSRSVQGMDNGGTMGLSEIAVSNLVPLSGREMSTGICVWNWPLRLAHSLERVDQEGVRVPVFL</sequence>
<keyword evidence="2" id="KW-1185">Reference proteome</keyword>
<organism evidence="1 2">
    <name type="scientific">Dichomitus squalens</name>
    <dbReference type="NCBI Taxonomy" id="114155"/>
    <lineage>
        <taxon>Eukaryota</taxon>
        <taxon>Fungi</taxon>
        <taxon>Dikarya</taxon>
        <taxon>Basidiomycota</taxon>
        <taxon>Agaricomycotina</taxon>
        <taxon>Agaricomycetes</taxon>
        <taxon>Polyporales</taxon>
        <taxon>Polyporaceae</taxon>
        <taxon>Dichomitus</taxon>
    </lineage>
</organism>
<evidence type="ECO:0000313" key="1">
    <source>
        <dbReference type="EMBL" id="TBU58905.1"/>
    </source>
</evidence>
<dbReference type="Proteomes" id="UP000292082">
    <property type="component" value="Unassembled WGS sequence"/>
</dbReference>